<name>A0A0M6WLZ9_9FIRM</name>
<keyword evidence="2" id="KW-1185">Reference proteome</keyword>
<dbReference type="Proteomes" id="UP000049472">
    <property type="component" value="Unassembled WGS sequence"/>
</dbReference>
<dbReference type="InterPro" id="IPR014998">
    <property type="entry name" value="DUF1848"/>
</dbReference>
<evidence type="ECO:0000313" key="2">
    <source>
        <dbReference type="Proteomes" id="UP000049472"/>
    </source>
</evidence>
<dbReference type="EMBL" id="CVRQ01000019">
    <property type="protein sequence ID" value="CRL37556.1"/>
    <property type="molecule type" value="Genomic_DNA"/>
</dbReference>
<dbReference type="Pfam" id="PF08902">
    <property type="entry name" value="DUF1848"/>
    <property type="match status" value="1"/>
</dbReference>
<dbReference type="AlphaFoldDB" id="A0A0M6WLZ9"/>
<protein>
    <recommendedName>
        <fullName evidence="3">DUF1848 domain-containing protein</fullName>
    </recommendedName>
</protein>
<evidence type="ECO:0000313" key="1">
    <source>
        <dbReference type="EMBL" id="CRL37556.1"/>
    </source>
</evidence>
<accession>A0A0M6WLZ9</accession>
<organism evidence="1 2">
    <name type="scientific">Agathobacter rectalis</name>
    <dbReference type="NCBI Taxonomy" id="39491"/>
    <lineage>
        <taxon>Bacteria</taxon>
        <taxon>Bacillati</taxon>
        <taxon>Bacillota</taxon>
        <taxon>Clostridia</taxon>
        <taxon>Lachnospirales</taxon>
        <taxon>Lachnospiraceae</taxon>
        <taxon>Agathobacter</taxon>
    </lineage>
</organism>
<evidence type="ECO:0008006" key="3">
    <source>
        <dbReference type="Google" id="ProtNLM"/>
    </source>
</evidence>
<reference evidence="2" key="1">
    <citation type="submission" date="2015-05" db="EMBL/GenBank/DDBJ databases">
        <authorList>
            <consortium name="Pathogen Informatics"/>
        </authorList>
    </citation>
    <scope>NUCLEOTIDE SEQUENCE [LARGE SCALE GENOMIC DNA]</scope>
    <source>
        <strain evidence="2">T1-815</strain>
    </source>
</reference>
<gene>
    <name evidence="1" type="ORF">T1815_16111</name>
</gene>
<sequence>MIVVSSSFNMISDEIRNAYNPFESCASAQMLIKNERSDEMILSVSRRTDIPNYYSEWFYNRIKEGFLYVRNPMNAHQISEIKITPDVVDCIVFWTKNPLPMIKRLDEIKDYNYYFQFTLTGYGNDVEINLPNKKTKMIPVFQELSEKIGKQKVIWRYDPIFFSDRYTKEYHLKAFKSIAEALSGYTEKCVISFVDIYPKNKKNMDGLSSHELNDDELREFAEKLSKIAADNNIKIGSCAEKIDLDECGIIHNCCIDRELIEKIIGCKLNVGKDKNQRKECGCVESVEIGTYNTCKNGCAYCYANYSSKSVETNAAKYDPSSPLLCGKVQEDDKITIRKVESLKDTQLSIFDM</sequence>
<proteinExistence type="predicted"/>